<comment type="caution">
    <text evidence="4">The sequence shown here is derived from an EMBL/GenBank/DDBJ whole genome shotgun (WGS) entry which is preliminary data.</text>
</comment>
<dbReference type="GO" id="GO:1990904">
    <property type="term" value="C:ribonucleoprotein complex"/>
    <property type="evidence" value="ECO:0007669"/>
    <property type="project" value="UniProtKB-KW"/>
</dbReference>
<dbReference type="Proteomes" id="UP000466864">
    <property type="component" value="Unassembled WGS sequence"/>
</dbReference>
<accession>A0A7X2P8Q8</accession>
<dbReference type="GO" id="GO:0005840">
    <property type="term" value="C:ribosome"/>
    <property type="evidence" value="ECO:0007669"/>
    <property type="project" value="UniProtKB-KW"/>
</dbReference>
<evidence type="ECO:0000313" key="5">
    <source>
        <dbReference type="Proteomes" id="UP000466864"/>
    </source>
</evidence>
<dbReference type="CDD" id="cd06088">
    <property type="entry name" value="KOW_RPL14"/>
    <property type="match status" value="1"/>
</dbReference>
<evidence type="ECO:0000313" key="4">
    <source>
        <dbReference type="EMBL" id="MST82308.1"/>
    </source>
</evidence>
<feature type="region of interest" description="Disordered" evidence="3">
    <location>
        <begin position="47"/>
        <end position="67"/>
    </location>
</feature>
<evidence type="ECO:0000256" key="1">
    <source>
        <dbReference type="ARBA" id="ARBA00022980"/>
    </source>
</evidence>
<sequence>MRQLEKGMFARSLAGHDKGRLYIITGTEEEGGRVYLADGVHHTVDRPKAKKRMHIQPDYHTDPGLKKKTERDLTITDADIREAIYIKEEKADVKNRCN</sequence>
<keyword evidence="2" id="KW-0687">Ribonucleoprotein</keyword>
<dbReference type="EMBL" id="VUMV01000005">
    <property type="protein sequence ID" value="MST82308.1"/>
    <property type="molecule type" value="Genomic_DNA"/>
</dbReference>
<evidence type="ECO:0000256" key="2">
    <source>
        <dbReference type="ARBA" id="ARBA00023274"/>
    </source>
</evidence>
<proteinExistence type="predicted"/>
<evidence type="ECO:0000256" key="3">
    <source>
        <dbReference type="SAM" id="MobiDB-lite"/>
    </source>
</evidence>
<dbReference type="InterPro" id="IPR041985">
    <property type="entry name" value="Ribosomal_eL14_KOW"/>
</dbReference>
<organism evidence="4 5">
    <name type="scientific">Bilifractor porci</name>
    <dbReference type="NCBI Taxonomy" id="2606636"/>
    <lineage>
        <taxon>Bacteria</taxon>
        <taxon>Bacillati</taxon>
        <taxon>Bacillota</taxon>
        <taxon>Clostridia</taxon>
        <taxon>Lachnospirales</taxon>
        <taxon>Lachnospiraceae</taxon>
        <taxon>Bilifractor</taxon>
    </lineage>
</organism>
<gene>
    <name evidence="4" type="ORF">FYJ60_08275</name>
</gene>
<keyword evidence="5" id="KW-1185">Reference proteome</keyword>
<reference evidence="4 5" key="1">
    <citation type="submission" date="2019-08" db="EMBL/GenBank/DDBJ databases">
        <title>In-depth cultivation of the pig gut microbiome towards novel bacterial diversity and tailored functional studies.</title>
        <authorList>
            <person name="Wylensek D."/>
            <person name="Hitch T.C.A."/>
            <person name="Clavel T."/>
        </authorList>
    </citation>
    <scope>NUCLEOTIDE SEQUENCE [LARGE SCALE GENOMIC DNA]</scope>
    <source>
        <strain evidence="4 5">Oil+RF-744-WCA-WT-13</strain>
    </source>
</reference>
<protein>
    <submittedName>
        <fullName evidence="4">50S ribosomal protein L14</fullName>
    </submittedName>
</protein>
<name>A0A7X2P8Q8_9FIRM</name>
<dbReference type="InterPro" id="IPR008991">
    <property type="entry name" value="Translation_prot_SH3-like_sf"/>
</dbReference>
<feature type="compositionally biased region" description="Basic and acidic residues" evidence="3">
    <location>
        <begin position="55"/>
        <end position="67"/>
    </location>
</feature>
<keyword evidence="1 4" id="KW-0689">Ribosomal protein</keyword>
<dbReference type="RefSeq" id="WP_154458215.1">
    <property type="nucleotide sequence ID" value="NZ_VUMV01000005.1"/>
</dbReference>
<dbReference type="SUPFAM" id="SSF50104">
    <property type="entry name" value="Translation proteins SH3-like domain"/>
    <property type="match status" value="1"/>
</dbReference>
<dbReference type="AlphaFoldDB" id="A0A7X2P8Q8"/>